<name>T1AZI2_9ZZZZ</name>
<feature type="non-terminal residue" evidence="1">
    <location>
        <position position="1"/>
    </location>
</feature>
<proteinExistence type="predicted"/>
<dbReference type="NCBIfam" id="NF033564">
    <property type="entry name" value="transpos_ISAs1"/>
    <property type="match status" value="1"/>
</dbReference>
<dbReference type="AlphaFoldDB" id="T1AZI2"/>
<reference evidence="1" key="1">
    <citation type="submission" date="2013-08" db="EMBL/GenBank/DDBJ databases">
        <authorList>
            <person name="Mendez C."/>
            <person name="Richter M."/>
            <person name="Ferrer M."/>
            <person name="Sanchez J."/>
        </authorList>
    </citation>
    <scope>NUCLEOTIDE SEQUENCE</scope>
</reference>
<accession>T1AZI2</accession>
<dbReference type="EMBL" id="AUZZ01001772">
    <property type="protein sequence ID" value="EQD62967.1"/>
    <property type="molecule type" value="Genomic_DNA"/>
</dbReference>
<dbReference type="InterPro" id="IPR051698">
    <property type="entry name" value="Transposase_11-like"/>
</dbReference>
<dbReference type="PANTHER" id="PTHR30298">
    <property type="entry name" value="H REPEAT-ASSOCIATED PREDICTED TRANSPOSASE"/>
    <property type="match status" value="1"/>
</dbReference>
<evidence type="ECO:0000313" key="1">
    <source>
        <dbReference type="EMBL" id="EQD62967.1"/>
    </source>
</evidence>
<dbReference type="InterPro" id="IPR047647">
    <property type="entry name" value="ISAs1_transpos"/>
</dbReference>
<protein>
    <submittedName>
        <fullName evidence="1">Transposase IS4 family protein</fullName>
    </submittedName>
</protein>
<gene>
    <name evidence="1" type="ORF">B2A_02600</name>
</gene>
<organism evidence="1">
    <name type="scientific">mine drainage metagenome</name>
    <dbReference type="NCBI Taxonomy" id="410659"/>
    <lineage>
        <taxon>unclassified sequences</taxon>
        <taxon>metagenomes</taxon>
        <taxon>ecological metagenomes</taxon>
    </lineage>
</organism>
<comment type="caution">
    <text evidence="1">The sequence shown here is derived from an EMBL/GenBank/DDBJ whole genome shotgun (WGS) entry which is preliminary data.</text>
</comment>
<reference evidence="1" key="2">
    <citation type="journal article" date="2014" name="ISME J.">
        <title>Microbial stratification in low pH oxic and suboxic macroscopic growths along an acid mine drainage.</title>
        <authorList>
            <person name="Mendez-Garcia C."/>
            <person name="Mesa V."/>
            <person name="Sprenger R.R."/>
            <person name="Richter M."/>
            <person name="Diez M.S."/>
            <person name="Solano J."/>
            <person name="Bargiela R."/>
            <person name="Golyshina O.V."/>
            <person name="Manteca A."/>
            <person name="Ramos J.L."/>
            <person name="Gallego J.R."/>
            <person name="Llorente I."/>
            <person name="Martins Dos Santos V.A."/>
            <person name="Jensen O.N."/>
            <person name="Pelaez A.I."/>
            <person name="Sanchez J."/>
            <person name="Ferrer M."/>
        </authorList>
    </citation>
    <scope>NUCLEOTIDE SEQUENCE</scope>
</reference>
<dbReference type="PANTHER" id="PTHR30298:SF0">
    <property type="entry name" value="PROTEIN YBFL-RELATED"/>
    <property type="match status" value="1"/>
</dbReference>
<sequence>PPTITFPYARTCIIVERESSTQGDVRVSIETRYYVTDLTANDAGIEHLFRLVHGHWSIENGLHWVRDVTFGEDLSQVRSGTLPRILATLRNLAIGIIRHTTCRSVNIAAATRQLARQPDIALDLLGIPRLLCK</sequence>